<name>A0A7S1W2T5_ALECA</name>
<proteinExistence type="predicted"/>
<evidence type="ECO:0000313" key="1">
    <source>
        <dbReference type="EMBL" id="CAD9145855.1"/>
    </source>
</evidence>
<dbReference type="EMBL" id="HBGE01048529">
    <property type="protein sequence ID" value="CAD9145855.1"/>
    <property type="molecule type" value="Transcribed_RNA"/>
</dbReference>
<dbReference type="AlphaFoldDB" id="A0A7S1W2T5"/>
<gene>
    <name evidence="1" type="ORF">ACAT0790_LOCUS29289</name>
</gene>
<sequence>MQIILYAGLAFFLLMSAGLAVIGAPSLIPIALSFAALAVGTAQWAAPSEIFAALSTAVDTLNDFEIRWNANGVLEKRTLAAKVHLITTTERVALMVARSLSPAALLPELLEGEDGDSEAEDDAEKAHHTNLFEQRSRPICIEIAPPQDR</sequence>
<organism evidence="1">
    <name type="scientific">Alexandrium catenella</name>
    <name type="common">Red tide dinoflagellate</name>
    <name type="synonym">Gonyaulax catenella</name>
    <dbReference type="NCBI Taxonomy" id="2925"/>
    <lineage>
        <taxon>Eukaryota</taxon>
        <taxon>Sar</taxon>
        <taxon>Alveolata</taxon>
        <taxon>Dinophyceae</taxon>
        <taxon>Gonyaulacales</taxon>
        <taxon>Pyrocystaceae</taxon>
        <taxon>Alexandrium</taxon>
    </lineage>
</organism>
<accession>A0A7S1W2T5</accession>
<protein>
    <submittedName>
        <fullName evidence="1">Uncharacterized protein</fullName>
    </submittedName>
</protein>
<reference evidence="1" key="1">
    <citation type="submission" date="2021-01" db="EMBL/GenBank/DDBJ databases">
        <authorList>
            <person name="Corre E."/>
            <person name="Pelletier E."/>
            <person name="Niang G."/>
            <person name="Scheremetjew M."/>
            <person name="Finn R."/>
            <person name="Kale V."/>
            <person name="Holt S."/>
            <person name="Cochrane G."/>
            <person name="Meng A."/>
            <person name="Brown T."/>
            <person name="Cohen L."/>
        </authorList>
    </citation>
    <scope>NUCLEOTIDE SEQUENCE</scope>
    <source>
        <strain evidence="1">OF101</strain>
    </source>
</reference>